<dbReference type="PROSITE" id="PS00098">
    <property type="entry name" value="THIOLASE_1"/>
    <property type="match status" value="1"/>
</dbReference>
<dbReference type="InterPro" id="IPR002155">
    <property type="entry name" value="Thiolase"/>
</dbReference>
<dbReference type="Pfam" id="PF02803">
    <property type="entry name" value="Thiolase_C"/>
    <property type="match status" value="1"/>
</dbReference>
<accession>A0A2N8KH68</accession>
<reference evidence="8 9" key="1">
    <citation type="submission" date="2018-01" db="EMBL/GenBank/DDBJ databases">
        <title>The draft genome of an aniline degradation strain ANB-1.</title>
        <authorList>
            <person name="Zhang L."/>
            <person name="Jiang J."/>
        </authorList>
    </citation>
    <scope>NUCLEOTIDE SEQUENCE [LARGE SCALE GENOMIC DNA]</scope>
    <source>
        <strain evidence="8 9">ANB-1</strain>
    </source>
</reference>
<dbReference type="AlphaFoldDB" id="A0A2N8KH68"/>
<dbReference type="InterPro" id="IPR020617">
    <property type="entry name" value="Thiolase_C"/>
</dbReference>
<gene>
    <name evidence="8" type="ORF">C1I89_17405</name>
</gene>
<protein>
    <submittedName>
        <fullName evidence="8">Acetyl-CoA acetyltransferase</fullName>
    </submittedName>
</protein>
<dbReference type="Pfam" id="PF00108">
    <property type="entry name" value="Thiolase_N"/>
    <property type="match status" value="1"/>
</dbReference>
<sequence length="404" mass="42896">MTGVHIPYGVYWSTPFSRWQGSLSRLHSLRFAAWTARRELERRGIASTALQSAVLGCSVPQQGSFYGLPWVAGMLDAPQLAGPVVSQACATSVRGLATAAAELMLGHAETSLVLMADRVSNGPQLYYPDPAGPGGSGSHENWVLDNFSHDPWSGLSMLQTGERVAERHGISTEEQNAVTLRRYEQYAQACADGRRFQQRYMTLPFEVPDARYARIASVMEGDEGVHTTTADGLARLAPVLPGGTITYGGQTHPADGNAGMILATAGRARELSRRPEIGIEILAFGQSRTEKGYMPQAPIEAASRALARAGLAVADLHAVKTHNPFVVSDIALARATGFDVMAMNNNGCSLVWGHPQSPTGLRSVIELIEELAERGGGLGLFTGCAAGDSAMAVVLRVDAAGGAR</sequence>
<dbReference type="CDD" id="cd00751">
    <property type="entry name" value="thiolase"/>
    <property type="match status" value="1"/>
</dbReference>
<dbReference type="RefSeq" id="WP_102773914.1">
    <property type="nucleotide sequence ID" value="NZ_POQS01000004.1"/>
</dbReference>
<dbReference type="InterPro" id="IPR020615">
    <property type="entry name" value="Thiolase_acyl_enz_int_AS"/>
</dbReference>
<evidence type="ECO:0000313" key="9">
    <source>
        <dbReference type="Proteomes" id="UP000235994"/>
    </source>
</evidence>
<evidence type="ECO:0000256" key="2">
    <source>
        <dbReference type="ARBA" id="ARBA00022679"/>
    </source>
</evidence>
<keyword evidence="2 5" id="KW-0808">Transferase</keyword>
<dbReference type="InterPro" id="IPR020616">
    <property type="entry name" value="Thiolase_N"/>
</dbReference>
<evidence type="ECO:0000256" key="1">
    <source>
        <dbReference type="ARBA" id="ARBA00010982"/>
    </source>
</evidence>
<proteinExistence type="inferred from homology"/>
<dbReference type="EMBL" id="POQS01000004">
    <property type="protein sequence ID" value="PND32798.1"/>
    <property type="molecule type" value="Genomic_DNA"/>
</dbReference>
<dbReference type="SUPFAM" id="SSF53901">
    <property type="entry name" value="Thiolase-like"/>
    <property type="match status" value="2"/>
</dbReference>
<evidence type="ECO:0000256" key="5">
    <source>
        <dbReference type="RuleBase" id="RU003557"/>
    </source>
</evidence>
<dbReference type="PIRSF" id="PIRSF000429">
    <property type="entry name" value="Ac-CoA_Ac_transf"/>
    <property type="match status" value="1"/>
</dbReference>
<dbReference type="PANTHER" id="PTHR18919">
    <property type="entry name" value="ACETYL-COA C-ACYLTRANSFERASE"/>
    <property type="match status" value="1"/>
</dbReference>
<feature type="active site" description="Proton acceptor" evidence="4">
    <location>
        <position position="384"/>
    </location>
</feature>
<feature type="active site" description="Proton acceptor" evidence="4">
    <location>
        <position position="354"/>
    </location>
</feature>
<keyword evidence="9" id="KW-1185">Reference proteome</keyword>
<feature type="active site" description="Acyl-thioester intermediate" evidence="4">
    <location>
        <position position="89"/>
    </location>
</feature>
<dbReference type="InterPro" id="IPR016039">
    <property type="entry name" value="Thiolase-like"/>
</dbReference>
<evidence type="ECO:0000256" key="3">
    <source>
        <dbReference type="ARBA" id="ARBA00023315"/>
    </source>
</evidence>
<comment type="caution">
    <text evidence="8">The sequence shown here is derived from an EMBL/GenBank/DDBJ whole genome shotgun (WGS) entry which is preliminary data.</text>
</comment>
<feature type="domain" description="Thiolase C-terminal" evidence="7">
    <location>
        <begin position="281"/>
        <end position="396"/>
    </location>
</feature>
<feature type="domain" description="Thiolase N-terminal" evidence="6">
    <location>
        <begin position="14"/>
        <end position="264"/>
    </location>
</feature>
<dbReference type="Proteomes" id="UP000235994">
    <property type="component" value="Unassembled WGS sequence"/>
</dbReference>
<keyword evidence="3 5" id="KW-0012">Acyltransferase</keyword>
<evidence type="ECO:0000313" key="8">
    <source>
        <dbReference type="EMBL" id="PND32798.1"/>
    </source>
</evidence>
<dbReference type="GO" id="GO:0003988">
    <property type="term" value="F:acetyl-CoA C-acyltransferase activity"/>
    <property type="evidence" value="ECO:0007669"/>
    <property type="project" value="UniProtKB-ARBA"/>
</dbReference>
<name>A0A2N8KH68_9BURK</name>
<dbReference type="PANTHER" id="PTHR18919:SF107">
    <property type="entry name" value="ACETYL-COA ACETYLTRANSFERASE, CYTOSOLIC"/>
    <property type="match status" value="1"/>
</dbReference>
<dbReference type="GO" id="GO:0005829">
    <property type="term" value="C:cytosol"/>
    <property type="evidence" value="ECO:0007669"/>
    <property type="project" value="TreeGrafter"/>
</dbReference>
<evidence type="ECO:0000256" key="4">
    <source>
        <dbReference type="PIRSR" id="PIRSR000429-1"/>
    </source>
</evidence>
<evidence type="ECO:0000259" key="6">
    <source>
        <dbReference type="Pfam" id="PF00108"/>
    </source>
</evidence>
<evidence type="ECO:0000259" key="7">
    <source>
        <dbReference type="Pfam" id="PF02803"/>
    </source>
</evidence>
<organism evidence="8 9">
    <name type="scientific">Achromobacter pulmonis</name>
    <dbReference type="NCBI Taxonomy" id="1389932"/>
    <lineage>
        <taxon>Bacteria</taxon>
        <taxon>Pseudomonadati</taxon>
        <taxon>Pseudomonadota</taxon>
        <taxon>Betaproteobacteria</taxon>
        <taxon>Burkholderiales</taxon>
        <taxon>Alcaligenaceae</taxon>
        <taxon>Achromobacter</taxon>
    </lineage>
</organism>
<dbReference type="Gene3D" id="3.40.47.10">
    <property type="match status" value="2"/>
</dbReference>
<comment type="similarity">
    <text evidence="1 5">Belongs to the thiolase-like superfamily. Thiolase family.</text>
</comment>